<keyword evidence="2" id="KW-1185">Reference proteome</keyword>
<proteinExistence type="predicted"/>
<dbReference type="Gene3D" id="3.40.50.2000">
    <property type="entry name" value="Glycogen Phosphorylase B"/>
    <property type="match status" value="1"/>
</dbReference>
<dbReference type="SUPFAM" id="SSF53756">
    <property type="entry name" value="UDP-Glycosyltransferase/glycogen phosphorylase"/>
    <property type="match status" value="1"/>
</dbReference>
<dbReference type="EMBL" id="OU503051">
    <property type="protein sequence ID" value="CAI9779030.1"/>
    <property type="molecule type" value="Genomic_DNA"/>
</dbReference>
<sequence length="137" mass="15077">MFTISDLPLPRTQQLQLKLHIHLVELPFNSTNHGLTPNTKIKEALPLPQVVNLFHSSIALEAPFRSLVNEITIKDGQPPLCIIFDVFIGWATNVAKSCGTVSVFVATSPTPFNWGRQVLPTRSISHAIPLGKNSSQN</sequence>
<name>A0AAD2A005_9LAMI</name>
<reference evidence="1" key="1">
    <citation type="submission" date="2023-05" db="EMBL/GenBank/DDBJ databases">
        <authorList>
            <person name="Huff M."/>
        </authorList>
    </citation>
    <scope>NUCLEOTIDE SEQUENCE</scope>
</reference>
<dbReference type="AlphaFoldDB" id="A0AAD2A005"/>
<evidence type="ECO:0000313" key="2">
    <source>
        <dbReference type="Proteomes" id="UP000834106"/>
    </source>
</evidence>
<accession>A0AAD2A005</accession>
<protein>
    <submittedName>
        <fullName evidence="1">Uncharacterized protein</fullName>
    </submittedName>
</protein>
<evidence type="ECO:0000313" key="1">
    <source>
        <dbReference type="EMBL" id="CAI9779030.1"/>
    </source>
</evidence>
<dbReference type="Proteomes" id="UP000834106">
    <property type="component" value="Chromosome 16"/>
</dbReference>
<organism evidence="1 2">
    <name type="scientific">Fraxinus pennsylvanica</name>
    <dbReference type="NCBI Taxonomy" id="56036"/>
    <lineage>
        <taxon>Eukaryota</taxon>
        <taxon>Viridiplantae</taxon>
        <taxon>Streptophyta</taxon>
        <taxon>Embryophyta</taxon>
        <taxon>Tracheophyta</taxon>
        <taxon>Spermatophyta</taxon>
        <taxon>Magnoliopsida</taxon>
        <taxon>eudicotyledons</taxon>
        <taxon>Gunneridae</taxon>
        <taxon>Pentapetalae</taxon>
        <taxon>asterids</taxon>
        <taxon>lamiids</taxon>
        <taxon>Lamiales</taxon>
        <taxon>Oleaceae</taxon>
        <taxon>Oleeae</taxon>
        <taxon>Fraxinus</taxon>
    </lineage>
</organism>
<gene>
    <name evidence="1" type="ORF">FPE_LOCUS26460</name>
</gene>